<evidence type="ECO:0000313" key="2">
    <source>
        <dbReference type="EMBL" id="HGW92306.1"/>
    </source>
</evidence>
<comment type="caution">
    <text evidence="2">The sequence shown here is derived from an EMBL/GenBank/DDBJ whole genome shotgun (WGS) entry which is preliminary data.</text>
</comment>
<dbReference type="InterPro" id="IPR010390">
    <property type="entry name" value="ABC-2_transporter-like"/>
</dbReference>
<dbReference type="EMBL" id="DTHG01000089">
    <property type="protein sequence ID" value="HGW92306.1"/>
    <property type="molecule type" value="Genomic_DNA"/>
</dbReference>
<sequence length="261" mass="30209">MRILRYIFKLFILNLKKESFFRSSFIMDLIGNISWVLIYFLFFKIIFSNVKSIGDWNESLIYILLGSSGIIFSLFSALCNYGAGSISSLVRNGTIEIFLLKPVPAPLFILFRFASISHLLSLIPPSIIFIYGVSNYGNFHILNFILYLISIFISFFIYSLLHLLFGLLAFKFVEVTPLFFILGDFADLGKYPYLIFPKALQLFFFYIIPILLITNFPVLVYTGKYYFLILQMLVLFILILLIYILFPIGRKIYQGTGTYKG</sequence>
<keyword evidence="1" id="KW-1133">Transmembrane helix</keyword>
<keyword evidence="1" id="KW-0812">Transmembrane</keyword>
<feature type="transmembrane region" description="Helical" evidence="1">
    <location>
        <begin position="25"/>
        <end position="47"/>
    </location>
</feature>
<name>A0A7C4YGQ9_UNCW3</name>
<keyword evidence="1" id="KW-0472">Membrane</keyword>
<organism evidence="2">
    <name type="scientific">candidate division WOR-3 bacterium</name>
    <dbReference type="NCBI Taxonomy" id="2052148"/>
    <lineage>
        <taxon>Bacteria</taxon>
        <taxon>Bacteria division WOR-3</taxon>
    </lineage>
</organism>
<dbReference type="PANTHER" id="PTHR36833">
    <property type="entry name" value="SLR0610 PROTEIN-RELATED"/>
    <property type="match status" value="1"/>
</dbReference>
<proteinExistence type="predicted"/>
<evidence type="ECO:0008006" key="3">
    <source>
        <dbReference type="Google" id="ProtNLM"/>
    </source>
</evidence>
<feature type="transmembrane region" description="Helical" evidence="1">
    <location>
        <begin position="59"/>
        <end position="81"/>
    </location>
</feature>
<gene>
    <name evidence="2" type="ORF">ENV67_07195</name>
</gene>
<feature type="transmembrane region" description="Helical" evidence="1">
    <location>
        <begin position="191"/>
        <end position="213"/>
    </location>
</feature>
<reference evidence="2" key="1">
    <citation type="journal article" date="2020" name="mSystems">
        <title>Genome- and Community-Level Interaction Insights into Carbon Utilization and Element Cycling Functions of Hydrothermarchaeota in Hydrothermal Sediment.</title>
        <authorList>
            <person name="Zhou Z."/>
            <person name="Liu Y."/>
            <person name="Xu W."/>
            <person name="Pan J."/>
            <person name="Luo Z.H."/>
            <person name="Li M."/>
        </authorList>
    </citation>
    <scope>NUCLEOTIDE SEQUENCE [LARGE SCALE GENOMIC DNA]</scope>
    <source>
        <strain evidence="2">SpSt-780</strain>
    </source>
</reference>
<dbReference type="Pfam" id="PF06182">
    <property type="entry name" value="ABC2_membrane_6"/>
    <property type="match status" value="1"/>
</dbReference>
<evidence type="ECO:0000256" key="1">
    <source>
        <dbReference type="SAM" id="Phobius"/>
    </source>
</evidence>
<dbReference type="AlphaFoldDB" id="A0A7C4YGQ9"/>
<feature type="transmembrane region" description="Helical" evidence="1">
    <location>
        <begin position="144"/>
        <end position="170"/>
    </location>
</feature>
<feature type="transmembrane region" description="Helical" evidence="1">
    <location>
        <begin position="225"/>
        <end position="246"/>
    </location>
</feature>
<protein>
    <recommendedName>
        <fullName evidence="3">ABC transporter permease</fullName>
    </recommendedName>
</protein>
<accession>A0A7C4YGQ9</accession>
<dbReference type="PANTHER" id="PTHR36833:SF1">
    <property type="entry name" value="INTEGRAL MEMBRANE TRANSPORT PROTEIN"/>
    <property type="match status" value="1"/>
</dbReference>